<dbReference type="InterPro" id="IPR016169">
    <property type="entry name" value="FAD-bd_PCMH_sub2"/>
</dbReference>
<organism evidence="2 3">
    <name type="scientific">Herbaspirillum rhizosphaerae</name>
    <dbReference type="NCBI Taxonomy" id="346179"/>
    <lineage>
        <taxon>Bacteria</taxon>
        <taxon>Pseudomonadati</taxon>
        <taxon>Pseudomonadota</taxon>
        <taxon>Betaproteobacteria</taxon>
        <taxon>Burkholderiales</taxon>
        <taxon>Oxalobacteraceae</taxon>
        <taxon>Herbaspirillum</taxon>
    </lineage>
</organism>
<keyword evidence="3" id="KW-1185">Reference proteome</keyword>
<gene>
    <name evidence="2" type="ORF">PQR63_19945</name>
</gene>
<comment type="caution">
    <text evidence="2">The sequence shown here is derived from an EMBL/GenBank/DDBJ whole genome shotgun (WGS) entry which is preliminary data.</text>
</comment>
<name>A0ABW8ZDU4_9BURK</name>
<dbReference type="Proteomes" id="UP001629214">
    <property type="component" value="Unassembled WGS sequence"/>
</dbReference>
<proteinExistence type="predicted"/>
<feature type="domain" description="Berberine/berberine-like" evidence="1">
    <location>
        <begin position="5"/>
        <end position="32"/>
    </location>
</feature>
<evidence type="ECO:0000313" key="2">
    <source>
        <dbReference type="EMBL" id="MFL9880680.1"/>
    </source>
</evidence>
<accession>A0ABW8ZDU4</accession>
<dbReference type="EMBL" id="JAQQFR010000014">
    <property type="protein sequence ID" value="MFL9880680.1"/>
    <property type="molecule type" value="Genomic_DNA"/>
</dbReference>
<sequence length="34" mass="3887">MKSCYADTLARLMRMKNKYDPANLFSFAQSIPSS</sequence>
<reference evidence="2 3" key="1">
    <citation type="journal article" date="2024" name="Chem. Sci.">
        <title>Discovery of megapolipeptins by genome mining of a Burkholderiales bacteria collection.</title>
        <authorList>
            <person name="Paulo B.S."/>
            <person name="Recchia M.J.J."/>
            <person name="Lee S."/>
            <person name="Fergusson C.H."/>
            <person name="Romanowski S.B."/>
            <person name="Hernandez A."/>
            <person name="Krull N."/>
            <person name="Liu D.Y."/>
            <person name="Cavanagh H."/>
            <person name="Bos A."/>
            <person name="Gray C.A."/>
            <person name="Murphy B.T."/>
            <person name="Linington R.G."/>
            <person name="Eustaquio A.S."/>
        </authorList>
    </citation>
    <scope>NUCLEOTIDE SEQUENCE [LARGE SCALE GENOMIC DNA]</scope>
    <source>
        <strain evidence="2 3">RL21-008-BIB-B</strain>
    </source>
</reference>
<evidence type="ECO:0000313" key="3">
    <source>
        <dbReference type="Proteomes" id="UP001629214"/>
    </source>
</evidence>
<dbReference type="Gene3D" id="3.30.465.10">
    <property type="match status" value="1"/>
</dbReference>
<dbReference type="Pfam" id="PF08031">
    <property type="entry name" value="BBE"/>
    <property type="match status" value="1"/>
</dbReference>
<evidence type="ECO:0000259" key="1">
    <source>
        <dbReference type="Pfam" id="PF08031"/>
    </source>
</evidence>
<protein>
    <submittedName>
        <fullName evidence="2">BBE domain-containing protein</fullName>
    </submittedName>
</protein>
<dbReference type="InterPro" id="IPR012951">
    <property type="entry name" value="BBE"/>
</dbReference>